<proteinExistence type="predicted"/>
<name>A0ACC2WBN4_9TREE</name>
<organism evidence="1 2">
    <name type="scientific">Naganishia friedmannii</name>
    <dbReference type="NCBI Taxonomy" id="89922"/>
    <lineage>
        <taxon>Eukaryota</taxon>
        <taxon>Fungi</taxon>
        <taxon>Dikarya</taxon>
        <taxon>Basidiomycota</taxon>
        <taxon>Agaricomycotina</taxon>
        <taxon>Tremellomycetes</taxon>
        <taxon>Filobasidiales</taxon>
        <taxon>Filobasidiaceae</taxon>
        <taxon>Naganishia</taxon>
    </lineage>
</organism>
<protein>
    <submittedName>
        <fullName evidence="1">Uncharacterized protein</fullName>
    </submittedName>
</protein>
<dbReference type="EMBL" id="JASBWT010000001">
    <property type="protein sequence ID" value="KAJ9108755.1"/>
    <property type="molecule type" value="Genomic_DNA"/>
</dbReference>
<reference evidence="1" key="1">
    <citation type="submission" date="2023-04" db="EMBL/GenBank/DDBJ databases">
        <title>Draft Genome sequencing of Naganishia species isolated from polar environments using Oxford Nanopore Technology.</title>
        <authorList>
            <person name="Leo P."/>
            <person name="Venkateswaran K."/>
        </authorList>
    </citation>
    <scope>NUCLEOTIDE SEQUENCE</scope>
    <source>
        <strain evidence="1">MNA-CCFEE 5423</strain>
    </source>
</reference>
<sequence>MASRSAENMWQSASAALRSSTLSNLNASSSRIPTPSRSFARLASTAASATTPSLQPLLPASTPALPALPTTTSDAVSLIQSSSTPQLGRYVLARLHSRNYLLHPRDILTVPHLKGSPPPGTILALNRILQVGSRDFVIKAPEPDAAAATAQKSPFGAQGDREVIPQQVVQCHVTVMEHTKSPMERKLLKKRRKGYKKTIENKQGWTRLRVGDVFVGSEANHYQPTDSHMKSSLQMEYLQGLLRLALHQSQSVDQQQQPADAGWSAKPDLPNRSGSVQHTSKAVSPPPPLAVNTDTGMNVNEERVVSRFETILDNKLKDFEERIIKPLALGIRHIKNHCTQIEARMLLEPELAKQPLNGTTLSPLRPNMPGSYRPSPSAGSSAASFSERPAMESKNQPCSKTMQMVSDLLAQIGKDGLSSEISTIILGNKVSSTTSTSPAVDRKEQQQQQQLGVADDDASNWSDSVFGDWREVKPARSNSAKPITHSNNNNNNNNNKAEKYVMPEERKVGETLVLVEPTGIAVRLNSEHIKYLKRLVEGLPCAAIKNGKDCEDGEDCIYAHKCAYGWNCKYGESCRFFDIPGAHPDSGEFHRKKNYYDGSTKDAPADGTEASSSGW</sequence>
<evidence type="ECO:0000313" key="1">
    <source>
        <dbReference type="EMBL" id="KAJ9108755.1"/>
    </source>
</evidence>
<dbReference type="Proteomes" id="UP001227268">
    <property type="component" value="Unassembled WGS sequence"/>
</dbReference>
<gene>
    <name evidence="1" type="ORF">QFC21_000075</name>
</gene>
<comment type="caution">
    <text evidence="1">The sequence shown here is derived from an EMBL/GenBank/DDBJ whole genome shotgun (WGS) entry which is preliminary data.</text>
</comment>
<accession>A0ACC2WBN4</accession>
<keyword evidence="2" id="KW-1185">Reference proteome</keyword>
<evidence type="ECO:0000313" key="2">
    <source>
        <dbReference type="Proteomes" id="UP001227268"/>
    </source>
</evidence>